<dbReference type="GeneID" id="63836562"/>
<feature type="compositionally biased region" description="Gly residues" evidence="1">
    <location>
        <begin position="55"/>
        <end position="65"/>
    </location>
</feature>
<feature type="region of interest" description="Disordered" evidence="1">
    <location>
        <begin position="22"/>
        <end position="138"/>
    </location>
</feature>
<dbReference type="RefSeq" id="XP_040779143.1">
    <property type="nucleotide sequence ID" value="XM_040919433.1"/>
</dbReference>
<keyword evidence="2" id="KW-0732">Signal</keyword>
<organism evidence="3 4">
    <name type="scientific">Cryphonectria parasitica (strain ATCC 38755 / EP155)</name>
    <dbReference type="NCBI Taxonomy" id="660469"/>
    <lineage>
        <taxon>Eukaryota</taxon>
        <taxon>Fungi</taxon>
        <taxon>Dikarya</taxon>
        <taxon>Ascomycota</taxon>
        <taxon>Pezizomycotina</taxon>
        <taxon>Sordariomycetes</taxon>
        <taxon>Sordariomycetidae</taxon>
        <taxon>Diaporthales</taxon>
        <taxon>Cryphonectriaceae</taxon>
        <taxon>Cryphonectria-Endothia species complex</taxon>
        <taxon>Cryphonectria</taxon>
    </lineage>
</organism>
<dbReference type="OrthoDB" id="5979581at2759"/>
<dbReference type="SUPFAM" id="SSF56112">
    <property type="entry name" value="Protein kinase-like (PK-like)"/>
    <property type="match status" value="1"/>
</dbReference>
<dbReference type="AlphaFoldDB" id="A0A9P5CS40"/>
<dbReference type="InterPro" id="IPR011009">
    <property type="entry name" value="Kinase-like_dom_sf"/>
</dbReference>
<protein>
    <recommendedName>
        <fullName evidence="5">Protein kinase domain-containing protein</fullName>
    </recommendedName>
</protein>
<gene>
    <name evidence="3" type="ORF">M406DRAFT_320812</name>
</gene>
<sequence>MPERLAALILSMLAWDPAARPTAQEALADEVWEQADEVKEQADEAPSGLTRTSSDGGGGGAGGDQSPGATRLRRSDGPPPSSSGSGSRLTKRTRRSDAPSPSGSSEVAVVGSGSARPGGRVKRMKRSSSQSLPSPPPE</sequence>
<evidence type="ECO:0000313" key="4">
    <source>
        <dbReference type="Proteomes" id="UP000803844"/>
    </source>
</evidence>
<keyword evidence="4" id="KW-1185">Reference proteome</keyword>
<comment type="caution">
    <text evidence="3">The sequence shown here is derived from an EMBL/GenBank/DDBJ whole genome shotgun (WGS) entry which is preliminary data.</text>
</comment>
<name>A0A9P5CS40_CRYP1</name>
<dbReference type="Gene3D" id="1.10.510.10">
    <property type="entry name" value="Transferase(Phosphotransferase) domain 1"/>
    <property type="match status" value="1"/>
</dbReference>
<dbReference type="EMBL" id="MU032345">
    <property type="protein sequence ID" value="KAF3768182.1"/>
    <property type="molecule type" value="Genomic_DNA"/>
</dbReference>
<evidence type="ECO:0000256" key="1">
    <source>
        <dbReference type="SAM" id="MobiDB-lite"/>
    </source>
</evidence>
<feature type="compositionally biased region" description="Low complexity" evidence="1">
    <location>
        <begin position="98"/>
        <end position="115"/>
    </location>
</feature>
<dbReference type="Proteomes" id="UP000803844">
    <property type="component" value="Unassembled WGS sequence"/>
</dbReference>
<evidence type="ECO:0000256" key="2">
    <source>
        <dbReference type="SAM" id="SignalP"/>
    </source>
</evidence>
<accession>A0A9P5CS40</accession>
<proteinExistence type="predicted"/>
<feature type="chain" id="PRO_5040305629" description="Protein kinase domain-containing protein" evidence="2">
    <location>
        <begin position="20"/>
        <end position="138"/>
    </location>
</feature>
<feature type="signal peptide" evidence="2">
    <location>
        <begin position="1"/>
        <end position="19"/>
    </location>
</feature>
<evidence type="ECO:0000313" key="3">
    <source>
        <dbReference type="EMBL" id="KAF3768182.1"/>
    </source>
</evidence>
<reference evidence="3" key="1">
    <citation type="journal article" date="2020" name="Phytopathology">
        <title>Genome sequence of the chestnut blight fungus Cryphonectria parasitica EP155: A fundamental resource for an archetypical invasive plant pathogen.</title>
        <authorList>
            <person name="Crouch J.A."/>
            <person name="Dawe A."/>
            <person name="Aerts A."/>
            <person name="Barry K."/>
            <person name="Churchill A.C.L."/>
            <person name="Grimwood J."/>
            <person name="Hillman B."/>
            <person name="Milgroom M.G."/>
            <person name="Pangilinan J."/>
            <person name="Smith M."/>
            <person name="Salamov A."/>
            <person name="Schmutz J."/>
            <person name="Yadav J."/>
            <person name="Grigoriev I.V."/>
            <person name="Nuss D."/>
        </authorList>
    </citation>
    <scope>NUCLEOTIDE SEQUENCE</scope>
    <source>
        <strain evidence="3">EP155</strain>
    </source>
</reference>
<evidence type="ECO:0008006" key="5">
    <source>
        <dbReference type="Google" id="ProtNLM"/>
    </source>
</evidence>